<dbReference type="Pfam" id="PF00376">
    <property type="entry name" value="MerR"/>
    <property type="match status" value="1"/>
</dbReference>
<evidence type="ECO:0000259" key="4">
    <source>
        <dbReference type="PROSITE" id="PS50937"/>
    </source>
</evidence>
<dbReference type="InterPro" id="IPR047057">
    <property type="entry name" value="MerR_fam"/>
</dbReference>
<dbReference type="Gene3D" id="1.10.1660.10">
    <property type="match status" value="1"/>
</dbReference>
<reference evidence="5 6" key="1">
    <citation type="submission" date="2020-02" db="EMBL/GenBank/DDBJ databases">
        <title>Genome sequences of Thiorhodococcus mannitoliphagus and Thiorhodococcus minor, purple sulfur photosynthetic bacteria in the gammaproteobacterial family, Chromatiaceae.</title>
        <authorList>
            <person name="Aviles F.A."/>
            <person name="Meyer T.E."/>
            <person name="Kyndt J.A."/>
        </authorList>
    </citation>
    <scope>NUCLEOTIDE SEQUENCE [LARGE SCALE GENOMIC DNA]</scope>
    <source>
        <strain evidence="5 6">DSM 11518</strain>
    </source>
</reference>
<dbReference type="Pfam" id="PF09278">
    <property type="entry name" value="MerR-DNA-bind"/>
    <property type="match status" value="1"/>
</dbReference>
<dbReference type="AlphaFoldDB" id="A0A6M0JYH0"/>
<evidence type="ECO:0000256" key="3">
    <source>
        <dbReference type="ARBA" id="ARBA00023163"/>
    </source>
</evidence>
<dbReference type="SMART" id="SM00422">
    <property type="entry name" value="HTH_MERR"/>
    <property type="match status" value="1"/>
</dbReference>
<keyword evidence="2" id="KW-0238">DNA-binding</keyword>
<dbReference type="RefSeq" id="WP_164451607.1">
    <property type="nucleotide sequence ID" value="NZ_JAAIJQ010000012.1"/>
</dbReference>
<keyword evidence="1" id="KW-0805">Transcription regulation</keyword>
<proteinExistence type="predicted"/>
<evidence type="ECO:0000313" key="6">
    <source>
        <dbReference type="Proteomes" id="UP000483379"/>
    </source>
</evidence>
<dbReference type="InterPro" id="IPR009061">
    <property type="entry name" value="DNA-bd_dom_put_sf"/>
</dbReference>
<dbReference type="PANTHER" id="PTHR30204">
    <property type="entry name" value="REDOX-CYCLING DRUG-SENSING TRANSCRIPTIONAL ACTIVATOR SOXR"/>
    <property type="match status" value="1"/>
</dbReference>
<dbReference type="GO" id="GO:0003700">
    <property type="term" value="F:DNA-binding transcription factor activity"/>
    <property type="evidence" value="ECO:0007669"/>
    <property type="project" value="InterPro"/>
</dbReference>
<dbReference type="PANTHER" id="PTHR30204:SF94">
    <property type="entry name" value="HEAVY METAL-DEPENDENT TRANSCRIPTIONAL REGULATOR HI_0293-RELATED"/>
    <property type="match status" value="1"/>
</dbReference>
<dbReference type="SUPFAM" id="SSF46955">
    <property type="entry name" value="Putative DNA-binding domain"/>
    <property type="match status" value="1"/>
</dbReference>
<keyword evidence="3" id="KW-0804">Transcription</keyword>
<dbReference type="Proteomes" id="UP000483379">
    <property type="component" value="Unassembled WGS sequence"/>
</dbReference>
<evidence type="ECO:0000256" key="2">
    <source>
        <dbReference type="ARBA" id="ARBA00023125"/>
    </source>
</evidence>
<organism evidence="5 6">
    <name type="scientific">Thiorhodococcus minor</name>
    <dbReference type="NCBI Taxonomy" id="57489"/>
    <lineage>
        <taxon>Bacteria</taxon>
        <taxon>Pseudomonadati</taxon>
        <taxon>Pseudomonadota</taxon>
        <taxon>Gammaproteobacteria</taxon>
        <taxon>Chromatiales</taxon>
        <taxon>Chromatiaceae</taxon>
        <taxon>Thiorhodococcus</taxon>
    </lineage>
</organism>
<protein>
    <submittedName>
        <fullName evidence="5">Heavy metal-responsive transcriptional regulator</fullName>
    </submittedName>
</protein>
<dbReference type="PRINTS" id="PR00040">
    <property type="entry name" value="HTHMERR"/>
</dbReference>
<dbReference type="PROSITE" id="PS00552">
    <property type="entry name" value="HTH_MERR_1"/>
    <property type="match status" value="1"/>
</dbReference>
<gene>
    <name evidence="5" type="ORF">G3446_05770</name>
</gene>
<sequence>MQPLTIGKLAKQVDLSVEALRYYERLGLIAPQQRSAAGYRLYESGVVRRLRFIRRAQALGFSLGEIAELLALSGNPAASAGEVKALTQAKIADIELRIRDLERMRAALAGLAEHCPGHRATTVDCPILGALNGEDQ</sequence>
<evidence type="ECO:0000256" key="1">
    <source>
        <dbReference type="ARBA" id="ARBA00023015"/>
    </source>
</evidence>
<comment type="caution">
    <text evidence="5">The sequence shown here is derived from an EMBL/GenBank/DDBJ whole genome shotgun (WGS) entry which is preliminary data.</text>
</comment>
<accession>A0A6M0JYH0</accession>
<dbReference type="PROSITE" id="PS50937">
    <property type="entry name" value="HTH_MERR_2"/>
    <property type="match status" value="1"/>
</dbReference>
<dbReference type="EMBL" id="JAAIJQ010000012">
    <property type="protein sequence ID" value="NEV61407.1"/>
    <property type="molecule type" value="Genomic_DNA"/>
</dbReference>
<dbReference type="GO" id="GO:0003677">
    <property type="term" value="F:DNA binding"/>
    <property type="evidence" value="ECO:0007669"/>
    <property type="project" value="UniProtKB-KW"/>
</dbReference>
<keyword evidence="6" id="KW-1185">Reference proteome</keyword>
<evidence type="ECO:0000313" key="5">
    <source>
        <dbReference type="EMBL" id="NEV61407.1"/>
    </source>
</evidence>
<dbReference type="CDD" id="cd04770">
    <property type="entry name" value="HTH_HMRTR"/>
    <property type="match status" value="1"/>
</dbReference>
<dbReference type="InterPro" id="IPR015358">
    <property type="entry name" value="Tscrpt_reg_MerR_DNA-bd"/>
</dbReference>
<dbReference type="InterPro" id="IPR000551">
    <property type="entry name" value="MerR-type_HTH_dom"/>
</dbReference>
<name>A0A6M0JYH0_9GAMM</name>
<feature type="domain" description="HTH merR-type" evidence="4">
    <location>
        <begin position="1"/>
        <end position="72"/>
    </location>
</feature>